<dbReference type="Proteomes" id="UP000305887">
    <property type="component" value="Unassembled WGS sequence"/>
</dbReference>
<evidence type="ECO:0000313" key="1">
    <source>
        <dbReference type="EMBL" id="TNC43079.1"/>
    </source>
</evidence>
<accession>A0A5C4ML35</accession>
<protein>
    <submittedName>
        <fullName evidence="1">Uncharacterized protein</fullName>
    </submittedName>
</protein>
<organism evidence="1 2">
    <name type="scientific">Rubellimicrobium rubrum</name>
    <dbReference type="NCBI Taxonomy" id="2585369"/>
    <lineage>
        <taxon>Bacteria</taxon>
        <taxon>Pseudomonadati</taxon>
        <taxon>Pseudomonadota</taxon>
        <taxon>Alphaproteobacteria</taxon>
        <taxon>Rhodobacterales</taxon>
        <taxon>Roseobacteraceae</taxon>
        <taxon>Rubellimicrobium</taxon>
    </lineage>
</organism>
<keyword evidence="2" id="KW-1185">Reference proteome</keyword>
<dbReference type="EMBL" id="VDFU01000077">
    <property type="protein sequence ID" value="TNC43079.1"/>
    <property type="molecule type" value="Genomic_DNA"/>
</dbReference>
<name>A0A5C4ML35_9RHOB</name>
<gene>
    <name evidence="1" type="ORF">FHG66_21195</name>
</gene>
<dbReference type="AlphaFoldDB" id="A0A5C4ML35"/>
<dbReference type="RefSeq" id="WP_139079130.1">
    <property type="nucleotide sequence ID" value="NZ_VDFU01000077.1"/>
</dbReference>
<comment type="caution">
    <text evidence="1">The sequence shown here is derived from an EMBL/GenBank/DDBJ whole genome shotgun (WGS) entry which is preliminary data.</text>
</comment>
<proteinExistence type="predicted"/>
<reference evidence="1 2" key="1">
    <citation type="submission" date="2019-06" db="EMBL/GenBank/DDBJ databases">
        <title>YIM 131921 draft genome.</title>
        <authorList>
            <person name="Jiang L."/>
        </authorList>
    </citation>
    <scope>NUCLEOTIDE SEQUENCE [LARGE SCALE GENOMIC DNA]</scope>
    <source>
        <strain evidence="1 2">YIM 131921</strain>
    </source>
</reference>
<sequence>MTGEHFVPEHVYDRLALELEVLAVHLAVPGSPDPETWAIELLSLANIWPDSVTPTLDCAPNIVTA</sequence>
<evidence type="ECO:0000313" key="2">
    <source>
        <dbReference type="Proteomes" id="UP000305887"/>
    </source>
</evidence>